<dbReference type="PANTHER" id="PTHR40031:SF1">
    <property type="entry name" value="MEMBRANE-BOUND METAL-DEPENDENT HYDROLASE"/>
    <property type="match status" value="1"/>
</dbReference>
<evidence type="ECO:0000313" key="3">
    <source>
        <dbReference type="Proteomes" id="UP000198935"/>
    </source>
</evidence>
<dbReference type="AlphaFoldDB" id="A0A1H3QGT5"/>
<dbReference type="InterPro" id="IPR007404">
    <property type="entry name" value="YdjM-like"/>
</dbReference>
<feature type="transmembrane region" description="Helical" evidence="1">
    <location>
        <begin position="93"/>
        <end position="113"/>
    </location>
</feature>
<sequence>MDTVTHTLFGLALYGAVDKRRFTRKEKQALLVTTIIGSQIPDIDVVSQLWDTEGQYQMWHRGLTHSIFMVPVFSFLIYWFVRWIWKVKQPIYFYMAVIAVLIHSTSDLFNAWGTGYFEPFASVRITFGTIPIVDLVFWAILLTAFIISRKTTQWPKHIVYRTAWVCITFHIIIQTIQGFVIYQQYSGEYEDVALAASFVPGNFSVIAKEEEEVSIYQASLFQKDRLQYVLESEEGADLNLLFANKPEAETLYEWAPFVVIVDDDEMLGIYDPRFYRNGQSFLFEYMKRDELGEES</sequence>
<evidence type="ECO:0000256" key="1">
    <source>
        <dbReference type="SAM" id="Phobius"/>
    </source>
</evidence>
<dbReference type="STRING" id="1503961.SAMN05421736_106181"/>
<keyword evidence="3" id="KW-1185">Reference proteome</keyword>
<feature type="transmembrane region" description="Helical" evidence="1">
    <location>
        <begin position="125"/>
        <end position="147"/>
    </location>
</feature>
<keyword evidence="1" id="KW-0812">Transmembrane</keyword>
<proteinExistence type="predicted"/>
<dbReference type="OrthoDB" id="245523at2"/>
<dbReference type="Pfam" id="PF04307">
    <property type="entry name" value="YdjM"/>
    <property type="match status" value="1"/>
</dbReference>
<name>A0A1H3QGT5_9BACI</name>
<dbReference type="EMBL" id="FNPI01000006">
    <property type="protein sequence ID" value="SDZ12804.1"/>
    <property type="molecule type" value="Genomic_DNA"/>
</dbReference>
<keyword evidence="1" id="KW-0472">Membrane</keyword>
<dbReference type="PANTHER" id="PTHR40031">
    <property type="entry name" value="HYPOTHETICAL MEMBRANE SPANNING PROTEIN"/>
    <property type="match status" value="1"/>
</dbReference>
<feature type="transmembrane region" description="Helical" evidence="1">
    <location>
        <begin position="159"/>
        <end position="182"/>
    </location>
</feature>
<feature type="transmembrane region" description="Helical" evidence="1">
    <location>
        <begin position="62"/>
        <end position="81"/>
    </location>
</feature>
<organism evidence="2 3">
    <name type="scientific">Evansella caseinilytica</name>
    <dbReference type="NCBI Taxonomy" id="1503961"/>
    <lineage>
        <taxon>Bacteria</taxon>
        <taxon>Bacillati</taxon>
        <taxon>Bacillota</taxon>
        <taxon>Bacilli</taxon>
        <taxon>Bacillales</taxon>
        <taxon>Bacillaceae</taxon>
        <taxon>Evansella</taxon>
    </lineage>
</organism>
<dbReference type="InterPro" id="IPR053170">
    <property type="entry name" value="Transcription_regulator"/>
</dbReference>
<evidence type="ECO:0000313" key="2">
    <source>
        <dbReference type="EMBL" id="SDZ12804.1"/>
    </source>
</evidence>
<dbReference type="Proteomes" id="UP000198935">
    <property type="component" value="Unassembled WGS sequence"/>
</dbReference>
<accession>A0A1H3QGT5</accession>
<protein>
    <submittedName>
        <fullName evidence="2">Inner membrane protein</fullName>
    </submittedName>
</protein>
<reference evidence="3" key="1">
    <citation type="submission" date="2016-10" db="EMBL/GenBank/DDBJ databases">
        <authorList>
            <person name="Varghese N."/>
            <person name="Submissions S."/>
        </authorList>
    </citation>
    <scope>NUCLEOTIDE SEQUENCE [LARGE SCALE GENOMIC DNA]</scope>
    <source>
        <strain evidence="3">SP</strain>
    </source>
</reference>
<gene>
    <name evidence="2" type="ORF">SAMN05421736_106181</name>
</gene>
<keyword evidence="1" id="KW-1133">Transmembrane helix</keyword>